<comment type="caution">
    <text evidence="2">The sequence shown here is derived from an EMBL/GenBank/DDBJ whole genome shotgun (WGS) entry which is preliminary data.</text>
</comment>
<evidence type="ECO:0000313" key="2">
    <source>
        <dbReference type="EMBL" id="MFD1464107.1"/>
    </source>
</evidence>
<dbReference type="PANTHER" id="PTHR33169:SF14">
    <property type="entry name" value="TRANSCRIPTIONAL REGULATOR RV3488"/>
    <property type="match status" value="1"/>
</dbReference>
<dbReference type="InterPro" id="IPR036388">
    <property type="entry name" value="WH-like_DNA-bd_sf"/>
</dbReference>
<dbReference type="InterPro" id="IPR036390">
    <property type="entry name" value="WH_DNA-bd_sf"/>
</dbReference>
<dbReference type="InterPro" id="IPR052509">
    <property type="entry name" value="Metal_resp_DNA-bind_regulator"/>
</dbReference>
<dbReference type="RefSeq" id="WP_044788241.1">
    <property type="nucleotide sequence ID" value="NZ_JAFFQR010000087.1"/>
</dbReference>
<dbReference type="PANTHER" id="PTHR33169">
    <property type="entry name" value="PADR-FAMILY TRANSCRIPTIONAL REGULATOR"/>
    <property type="match status" value="1"/>
</dbReference>
<dbReference type="Pfam" id="PF03551">
    <property type="entry name" value="PadR"/>
    <property type="match status" value="1"/>
</dbReference>
<dbReference type="Gene3D" id="1.10.10.10">
    <property type="entry name" value="Winged helix-like DNA-binding domain superfamily/Winged helix DNA-binding domain"/>
    <property type="match status" value="1"/>
</dbReference>
<evidence type="ECO:0000259" key="1">
    <source>
        <dbReference type="Pfam" id="PF03551"/>
    </source>
</evidence>
<keyword evidence="3" id="KW-1185">Reference proteome</keyword>
<dbReference type="Proteomes" id="UP001597340">
    <property type="component" value="Unassembled WGS sequence"/>
</dbReference>
<gene>
    <name evidence="2" type="ORF">ACFQ5D_22770</name>
</gene>
<accession>A0ABW4DHC6</accession>
<feature type="domain" description="Transcription regulator PadR N-terminal" evidence="1">
    <location>
        <begin position="28"/>
        <end position="103"/>
    </location>
</feature>
<dbReference type="EMBL" id="JBHTNZ010000068">
    <property type="protein sequence ID" value="MFD1464107.1"/>
    <property type="molecule type" value="Genomic_DNA"/>
</dbReference>
<reference evidence="3" key="1">
    <citation type="journal article" date="2019" name="Int. J. Syst. Evol. Microbiol.">
        <title>The Global Catalogue of Microorganisms (GCM) 10K type strain sequencing project: providing services to taxonomists for standard genome sequencing and annotation.</title>
        <authorList>
            <consortium name="The Broad Institute Genomics Platform"/>
            <consortium name="The Broad Institute Genome Sequencing Center for Infectious Disease"/>
            <person name="Wu L."/>
            <person name="Ma J."/>
        </authorList>
    </citation>
    <scope>NUCLEOTIDE SEQUENCE [LARGE SCALE GENOMIC DNA]</scope>
    <source>
        <strain evidence="3">CCM 9147</strain>
    </source>
</reference>
<protein>
    <submittedName>
        <fullName evidence="2">Helix-turn-helix transcriptional regulator</fullName>
    </submittedName>
</protein>
<evidence type="ECO:0000313" key="3">
    <source>
        <dbReference type="Proteomes" id="UP001597340"/>
    </source>
</evidence>
<name>A0ABW4DHC6_9BACL</name>
<organism evidence="2 3">
    <name type="scientific">Paenibacillus farraposensis</name>
    <dbReference type="NCBI Taxonomy" id="2807095"/>
    <lineage>
        <taxon>Bacteria</taxon>
        <taxon>Bacillati</taxon>
        <taxon>Bacillota</taxon>
        <taxon>Bacilli</taxon>
        <taxon>Bacillales</taxon>
        <taxon>Paenibacillaceae</taxon>
        <taxon>Paenibacillus</taxon>
    </lineage>
</organism>
<dbReference type="SUPFAM" id="SSF46785">
    <property type="entry name" value="Winged helix' DNA-binding domain"/>
    <property type="match status" value="1"/>
</dbReference>
<dbReference type="InterPro" id="IPR005149">
    <property type="entry name" value="Tscrpt_reg_PadR_N"/>
</dbReference>
<sequence>MPRNEYPLSKQISLHNIVRVQQVIDFFVLSELQRGRLYGSELEQQIIVALGKQSPTNVGVNNGYLSARLKKLAEEGHVTRAWDGDNRYNRYYSITPRGHDYFKQLLKELPDQVDLAINTYTNFKHYIDRFGHIPLN</sequence>
<proteinExistence type="predicted"/>